<evidence type="ECO:0000256" key="6">
    <source>
        <dbReference type="SAM" id="MobiDB-lite"/>
    </source>
</evidence>
<feature type="transmembrane region" description="Helical" evidence="7">
    <location>
        <begin position="74"/>
        <end position="96"/>
    </location>
</feature>
<dbReference type="EMBL" id="BMNA01000006">
    <property type="protein sequence ID" value="GGM08963.1"/>
    <property type="molecule type" value="Genomic_DNA"/>
</dbReference>
<evidence type="ECO:0000313" key="8">
    <source>
        <dbReference type="EMBL" id="GGM08963.1"/>
    </source>
</evidence>
<keyword evidence="2" id="KW-1003">Cell membrane</keyword>
<feature type="region of interest" description="Disordered" evidence="6">
    <location>
        <begin position="1"/>
        <end position="28"/>
    </location>
</feature>
<comment type="subcellular location">
    <subcellularLocation>
        <location evidence="1">Cell membrane</location>
        <topology evidence="1">Multi-pass membrane protein</topology>
    </subcellularLocation>
</comment>
<sequence length="453" mass="45419">MTAATTGTGGSPVPAPVPAGGTPAAAPRGGRELVGGGAVLGLAMIVANAGNYALNLVLGRWLGPAEFSDANLMVTLMLTVASAALCLQMVAARFVAAADEAGDPDRADRIAHRLRRWALVGGIATGVLLAAPAAGWARLFQTGSAWPFVLLGAGMPCYLLQSVGRGVMQGRLRFRPLAATFVVEMAVRLVLGIALVAAGAGVLGATAALTASFVATWLAVRLLGGTGGTRAAAGGIGDVREVRRYAGTVSVLLVGQILANNTDVLVAKAFFAPAEAGVYSAVALVGRAVFFLAWSVATVLFPAAARRHSSGGHTGGLLRGGSLAVLAIGALCTAGAALVGGPVLGVVLGPDYAHVSGPLAGYAAMTTLFAVANLVASHDLSRGRLGTSVLVLAGAAVQLVFLLVRHADIGQLIAGQTVAMALTLLAVAVAARSELFGRHGQHGHDHEREVAAA</sequence>
<keyword evidence="4 7" id="KW-1133">Transmembrane helix</keyword>
<keyword evidence="5 7" id="KW-0472">Membrane</keyword>
<feature type="transmembrane region" description="Helical" evidence="7">
    <location>
        <begin position="117"/>
        <end position="139"/>
    </location>
</feature>
<keyword evidence="3 7" id="KW-0812">Transmembrane</keyword>
<gene>
    <name evidence="8" type="ORF">GCM10011594_31060</name>
</gene>
<organism evidence="8 9">
    <name type="scientific">Nakamurella endophytica</name>
    <dbReference type="NCBI Taxonomy" id="1748367"/>
    <lineage>
        <taxon>Bacteria</taxon>
        <taxon>Bacillati</taxon>
        <taxon>Actinomycetota</taxon>
        <taxon>Actinomycetes</taxon>
        <taxon>Nakamurellales</taxon>
        <taxon>Nakamurellaceae</taxon>
        <taxon>Nakamurella</taxon>
    </lineage>
</organism>
<protein>
    <recommendedName>
        <fullName evidence="10">O-antigen/teichoic acid export membrane protein</fullName>
    </recommendedName>
</protein>
<evidence type="ECO:0000256" key="7">
    <source>
        <dbReference type="SAM" id="Phobius"/>
    </source>
</evidence>
<feature type="transmembrane region" description="Helical" evidence="7">
    <location>
        <begin position="413"/>
        <end position="431"/>
    </location>
</feature>
<feature type="transmembrane region" description="Helical" evidence="7">
    <location>
        <begin position="245"/>
        <end position="271"/>
    </location>
</feature>
<dbReference type="Proteomes" id="UP000655208">
    <property type="component" value="Unassembled WGS sequence"/>
</dbReference>
<dbReference type="Pfam" id="PF13440">
    <property type="entry name" value="Polysacc_synt_3"/>
    <property type="match status" value="1"/>
</dbReference>
<feature type="transmembrane region" description="Helical" evidence="7">
    <location>
        <begin position="203"/>
        <end position="224"/>
    </location>
</feature>
<feature type="transmembrane region" description="Helical" evidence="7">
    <location>
        <begin position="359"/>
        <end position="376"/>
    </location>
</feature>
<evidence type="ECO:0008006" key="10">
    <source>
        <dbReference type="Google" id="ProtNLM"/>
    </source>
</evidence>
<dbReference type="PANTHER" id="PTHR30250">
    <property type="entry name" value="PST FAMILY PREDICTED COLANIC ACID TRANSPORTER"/>
    <property type="match status" value="1"/>
</dbReference>
<dbReference type="GO" id="GO:0005886">
    <property type="term" value="C:plasma membrane"/>
    <property type="evidence" value="ECO:0007669"/>
    <property type="project" value="UniProtKB-SubCell"/>
</dbReference>
<dbReference type="PANTHER" id="PTHR30250:SF26">
    <property type="entry name" value="PSMA PROTEIN"/>
    <property type="match status" value="1"/>
</dbReference>
<feature type="compositionally biased region" description="Low complexity" evidence="6">
    <location>
        <begin position="18"/>
        <end position="28"/>
    </location>
</feature>
<evidence type="ECO:0000256" key="1">
    <source>
        <dbReference type="ARBA" id="ARBA00004651"/>
    </source>
</evidence>
<feature type="transmembrane region" description="Helical" evidence="7">
    <location>
        <begin position="176"/>
        <end position="197"/>
    </location>
</feature>
<feature type="transmembrane region" description="Helical" evidence="7">
    <location>
        <begin position="388"/>
        <end position="407"/>
    </location>
</feature>
<feature type="transmembrane region" description="Helical" evidence="7">
    <location>
        <begin position="277"/>
        <end position="305"/>
    </location>
</feature>
<feature type="transmembrane region" description="Helical" evidence="7">
    <location>
        <begin position="317"/>
        <end position="339"/>
    </location>
</feature>
<accession>A0A917T367</accession>
<keyword evidence="9" id="KW-1185">Reference proteome</keyword>
<evidence type="ECO:0000256" key="2">
    <source>
        <dbReference type="ARBA" id="ARBA00022475"/>
    </source>
</evidence>
<evidence type="ECO:0000313" key="9">
    <source>
        <dbReference type="Proteomes" id="UP000655208"/>
    </source>
</evidence>
<comment type="caution">
    <text evidence="8">The sequence shown here is derived from an EMBL/GenBank/DDBJ whole genome shotgun (WGS) entry which is preliminary data.</text>
</comment>
<feature type="transmembrane region" description="Helical" evidence="7">
    <location>
        <begin position="145"/>
        <end position="164"/>
    </location>
</feature>
<dbReference type="RefSeq" id="WP_188943063.1">
    <property type="nucleotide sequence ID" value="NZ_BMNA01000006.1"/>
</dbReference>
<reference evidence="8" key="2">
    <citation type="submission" date="2020-09" db="EMBL/GenBank/DDBJ databases">
        <authorList>
            <person name="Sun Q."/>
            <person name="Zhou Y."/>
        </authorList>
    </citation>
    <scope>NUCLEOTIDE SEQUENCE</scope>
    <source>
        <strain evidence="8">CGMCC 4.7308</strain>
    </source>
</reference>
<proteinExistence type="predicted"/>
<evidence type="ECO:0000256" key="3">
    <source>
        <dbReference type="ARBA" id="ARBA00022692"/>
    </source>
</evidence>
<feature type="transmembrane region" description="Helical" evidence="7">
    <location>
        <begin position="33"/>
        <end position="54"/>
    </location>
</feature>
<dbReference type="AlphaFoldDB" id="A0A917T367"/>
<dbReference type="InterPro" id="IPR050833">
    <property type="entry name" value="Poly_Biosynth_Transport"/>
</dbReference>
<name>A0A917T367_9ACTN</name>
<evidence type="ECO:0000256" key="5">
    <source>
        <dbReference type="ARBA" id="ARBA00023136"/>
    </source>
</evidence>
<evidence type="ECO:0000256" key="4">
    <source>
        <dbReference type="ARBA" id="ARBA00022989"/>
    </source>
</evidence>
<reference evidence="8" key="1">
    <citation type="journal article" date="2014" name="Int. J. Syst. Evol. Microbiol.">
        <title>Complete genome sequence of Corynebacterium casei LMG S-19264T (=DSM 44701T), isolated from a smear-ripened cheese.</title>
        <authorList>
            <consortium name="US DOE Joint Genome Institute (JGI-PGF)"/>
            <person name="Walter F."/>
            <person name="Albersmeier A."/>
            <person name="Kalinowski J."/>
            <person name="Ruckert C."/>
        </authorList>
    </citation>
    <scope>NUCLEOTIDE SEQUENCE</scope>
    <source>
        <strain evidence="8">CGMCC 4.7308</strain>
    </source>
</reference>